<dbReference type="SUPFAM" id="SSF100950">
    <property type="entry name" value="NagB/RpiA/CoA transferase-like"/>
    <property type="match status" value="2"/>
</dbReference>
<dbReference type="SMART" id="SM00882">
    <property type="entry name" value="CoA_trans"/>
    <property type="match status" value="2"/>
</dbReference>
<dbReference type="Pfam" id="PF01144">
    <property type="entry name" value="CoA_trans"/>
    <property type="match status" value="2"/>
</dbReference>
<dbReference type="NCBIfam" id="TIGR02429">
    <property type="entry name" value="pcaI_scoA_fam"/>
    <property type="match status" value="1"/>
</dbReference>
<dbReference type="InterPro" id="IPR011990">
    <property type="entry name" value="TPR-like_helical_dom_sf"/>
</dbReference>
<evidence type="ECO:0000256" key="1">
    <source>
        <dbReference type="ARBA" id="ARBA00022679"/>
    </source>
</evidence>
<dbReference type="GO" id="GO:0008260">
    <property type="term" value="F:succinyl-CoA:3-oxo-acid CoA-transferase activity"/>
    <property type="evidence" value="ECO:0007669"/>
    <property type="project" value="TreeGrafter"/>
</dbReference>
<protein>
    <recommendedName>
        <fullName evidence="5">3-oxoacid CoA-transferase</fullName>
    </recommendedName>
</protein>
<evidence type="ECO:0000313" key="3">
    <source>
        <dbReference type="EMBL" id="RHY67328.1"/>
    </source>
</evidence>
<name>A0A397DL99_APHAT</name>
<evidence type="ECO:0000256" key="2">
    <source>
        <dbReference type="SAM" id="MobiDB-lite"/>
    </source>
</evidence>
<dbReference type="InterPro" id="IPR004165">
    <property type="entry name" value="CoA_trans_fam_I"/>
</dbReference>
<gene>
    <name evidence="3" type="ORF">DYB30_002495</name>
</gene>
<dbReference type="EMBL" id="QUTD01004556">
    <property type="protein sequence ID" value="RHY67328.1"/>
    <property type="molecule type" value="Genomic_DNA"/>
</dbReference>
<dbReference type="PROSITE" id="PS01274">
    <property type="entry name" value="COA_TRANSF_2"/>
    <property type="match status" value="1"/>
</dbReference>
<reference evidence="3 4" key="1">
    <citation type="submission" date="2018-08" db="EMBL/GenBank/DDBJ databases">
        <title>Aphanomyces genome sequencing and annotation.</title>
        <authorList>
            <person name="Minardi D."/>
            <person name="Oidtmann B."/>
            <person name="Van Der Giezen M."/>
            <person name="Studholme D.J."/>
        </authorList>
    </citation>
    <scope>NUCLEOTIDE SEQUENCE [LARGE SCALE GENOMIC DNA]</scope>
    <source>
        <strain evidence="3 4">D2</strain>
    </source>
</reference>
<dbReference type="InterPro" id="IPR004164">
    <property type="entry name" value="CoA_transf_AS"/>
</dbReference>
<dbReference type="AlphaFoldDB" id="A0A397DL99"/>
<dbReference type="Proteomes" id="UP000266643">
    <property type="component" value="Unassembled WGS sequence"/>
</dbReference>
<dbReference type="InterPro" id="IPR012791">
    <property type="entry name" value="3-oxoacid_CoA-transf_B"/>
</dbReference>
<dbReference type="Gene3D" id="1.25.40.10">
    <property type="entry name" value="Tetratricopeptide repeat domain"/>
    <property type="match status" value="2"/>
</dbReference>
<feature type="region of interest" description="Disordered" evidence="2">
    <location>
        <begin position="231"/>
        <end position="253"/>
    </location>
</feature>
<dbReference type="NCBIfam" id="TIGR02428">
    <property type="entry name" value="pcaJ_scoB_fam"/>
    <property type="match status" value="1"/>
</dbReference>
<dbReference type="PANTHER" id="PTHR13707">
    <property type="entry name" value="KETOACID-COENZYME A TRANSFERASE"/>
    <property type="match status" value="1"/>
</dbReference>
<accession>A0A397DL99</accession>
<feature type="compositionally biased region" description="Low complexity" evidence="2">
    <location>
        <begin position="233"/>
        <end position="243"/>
    </location>
</feature>
<sequence>MYRESLRLQRDVLKRENHSHVAEVMNYLGICLSTRKGFNAVNQSLFRQAESLLIEAKTMRELVLGTLHVDYATSLNNLANFYKSALQMLSSRHTDGPDSKLFGWGGVLLKSDDQIMDLYEESLAIRKMLSPDQMHPHVAQSLNNMALFLSHTLDKPPRKYVHCHDKDYLSAEQYCVEALKIRKQYYNHDNDRVAQTLLNLGQKIGRCKIRLNQTDEGEKMLLEGQLMRRRSSHSSSWGGSQSSTNNYQHPPATSSFRRHLNESFCSMESDSTGGDSTLSSSSAAPSVEKLALASILSPEIMLRQARRLHASVMPAASALNTQRFFSSKVYANADDAVKDIKSGSKLIVGGFGLCGIPESSIDALVSLGSKDLTCVSNNAGVDDYGLGLLLQSRQIKRMISSYVGENALFEKLYLSGELEVELTPQEGGFGIKLKSDGSVDIPSKAREVREFNGRHYVMEEGITGDFALVKAWKGDKDGNLVFKGTTRNFNVDAAKAGRTTIVEVEELVEIGALHPDEIHVPGVYVQRIFKATKNEKRIERLTVSDNAKSAKVTPDRERIIKRAAKELQDGMYVNLGIGLPTLAPNYVPSHVKVVLQSENGLLGMGPYPKTGDQDPDLINAGKETVTYLPGSSTFSSSESFGMIRGGHIHLTILGALQVAQNGDLANWIIPGKMVKGMGGAMDLVGSGNRVVVTMEHNAKNGSAKILKSCKLPLTGKQVVSRIITELAVFDVVDGGLVLIEHAPGVTIDEIKKRTEADFTVSQTLTTMD</sequence>
<dbReference type="InterPro" id="IPR012792">
    <property type="entry name" value="3-oxoacid_CoA-transf_A"/>
</dbReference>
<dbReference type="PANTHER" id="PTHR13707:SF23">
    <property type="entry name" value="SUCCINYL-COA:3-KETOACID-COENZYME A TRANSFERASE"/>
    <property type="match status" value="1"/>
</dbReference>
<proteinExistence type="predicted"/>
<dbReference type="VEuPathDB" id="FungiDB:H257_07811"/>
<comment type="caution">
    <text evidence="3">The sequence shown here is derived from an EMBL/GenBank/DDBJ whole genome shotgun (WGS) entry which is preliminary data.</text>
</comment>
<organism evidence="3 4">
    <name type="scientific">Aphanomyces astaci</name>
    <name type="common">Crayfish plague agent</name>
    <dbReference type="NCBI Taxonomy" id="112090"/>
    <lineage>
        <taxon>Eukaryota</taxon>
        <taxon>Sar</taxon>
        <taxon>Stramenopiles</taxon>
        <taxon>Oomycota</taxon>
        <taxon>Saprolegniomycetes</taxon>
        <taxon>Saprolegniales</taxon>
        <taxon>Verrucalvaceae</taxon>
        <taxon>Aphanomyces</taxon>
    </lineage>
</organism>
<evidence type="ECO:0008006" key="5">
    <source>
        <dbReference type="Google" id="ProtNLM"/>
    </source>
</evidence>
<keyword evidence="1" id="KW-0808">Transferase</keyword>
<feature type="compositionally biased region" description="Polar residues" evidence="2">
    <location>
        <begin position="244"/>
        <end position="253"/>
    </location>
</feature>
<dbReference type="FunFam" id="3.40.1080.10:FF:000001">
    <property type="entry name" value="Succinyl-coa:3-ketoacid-coenzyme a transferase subunit b"/>
    <property type="match status" value="1"/>
</dbReference>
<dbReference type="VEuPathDB" id="FungiDB:H257_07810"/>
<evidence type="ECO:0000313" key="4">
    <source>
        <dbReference type="Proteomes" id="UP000266643"/>
    </source>
</evidence>
<dbReference type="InterPro" id="IPR037171">
    <property type="entry name" value="NagB/RpiA_transferase-like"/>
</dbReference>
<dbReference type="Gene3D" id="3.40.1080.10">
    <property type="entry name" value="Glutaconate Coenzyme A-transferase"/>
    <property type="match status" value="2"/>
</dbReference>